<protein>
    <submittedName>
        <fullName evidence="1">Uncharacterized protein</fullName>
    </submittedName>
</protein>
<proteinExistence type="predicted"/>
<gene>
    <name evidence="1" type="ORF">GRO01_15160</name>
</gene>
<dbReference type="RefSeq" id="WP_141306907.1">
    <property type="nucleotide sequence ID" value="NZ_BAQZ01000003.1"/>
</dbReference>
<dbReference type="AlphaFoldDB" id="A0A4Y3M3V2"/>
<name>A0A4Y3M3V2_9PROT</name>
<evidence type="ECO:0000313" key="1">
    <source>
        <dbReference type="EMBL" id="GEB03940.1"/>
    </source>
</evidence>
<accession>A0A4Y3M3V2</accession>
<evidence type="ECO:0000313" key="2">
    <source>
        <dbReference type="Proteomes" id="UP000320772"/>
    </source>
</evidence>
<keyword evidence="2" id="KW-1185">Reference proteome</keyword>
<dbReference type="EMBL" id="BJLY01000002">
    <property type="protein sequence ID" value="GEB03940.1"/>
    <property type="molecule type" value="Genomic_DNA"/>
</dbReference>
<sequence length="279" mass="28038">MRWHPASAAAQDYMPGVCFDDMFGVGQGVQAATTAATTAAQMAMEKSAMNKAAKTGSGQAQALSASGAAAQDYLNPYVSVGNKLIGSMYDNGAYNSTDDSYINNATNALNQTTLEQTPGYAWNLSQGEQAATNSAAARGLANSGAALKGAETYASGLADSTYQNQFNDQLSANNAAQGNLTNTFNRQNSLLGTGANAASASAGNATNTASLSAQAALAGVGANMAGTTSMANSLTNGLTSLGNQASGYGSNYAAYNALLNGAGTSSANSQYSKYFGESA</sequence>
<comment type="caution">
    <text evidence="1">The sequence shown here is derived from an EMBL/GenBank/DDBJ whole genome shotgun (WGS) entry which is preliminary data.</text>
</comment>
<organism evidence="1 2">
    <name type="scientific">Gluconobacter roseus NBRC 3990</name>
    <dbReference type="NCBI Taxonomy" id="1307950"/>
    <lineage>
        <taxon>Bacteria</taxon>
        <taxon>Pseudomonadati</taxon>
        <taxon>Pseudomonadota</taxon>
        <taxon>Alphaproteobacteria</taxon>
        <taxon>Acetobacterales</taxon>
        <taxon>Acetobacteraceae</taxon>
        <taxon>Gluconobacter</taxon>
    </lineage>
</organism>
<reference evidence="1 2" key="1">
    <citation type="submission" date="2019-06" db="EMBL/GenBank/DDBJ databases">
        <title>Whole genome shotgun sequence of Gluconobacter roseus NBRC 3990.</title>
        <authorList>
            <person name="Hosoyama A."/>
            <person name="Uohara A."/>
            <person name="Ohji S."/>
            <person name="Ichikawa N."/>
        </authorList>
    </citation>
    <scope>NUCLEOTIDE SEQUENCE [LARGE SCALE GENOMIC DNA]</scope>
    <source>
        <strain evidence="1 2">NBRC 3990</strain>
    </source>
</reference>
<dbReference type="Proteomes" id="UP000320772">
    <property type="component" value="Unassembled WGS sequence"/>
</dbReference>